<evidence type="ECO:0000313" key="2">
    <source>
        <dbReference type="Proteomes" id="UP000032024"/>
    </source>
</evidence>
<dbReference type="Proteomes" id="UP000032024">
    <property type="component" value="Chromosome"/>
</dbReference>
<reference evidence="2" key="1">
    <citation type="submission" date="2015-01" db="EMBL/GenBank/DDBJ databases">
        <title>Comparative genome analysis of Bacillus coagulans HM-08, Clostridium butyricum HM-68, Bacillus subtilis HM-66 and Bacillus paralicheniformis BL-09.</title>
        <authorList>
            <person name="Zhang H."/>
        </authorList>
    </citation>
    <scope>NUCLEOTIDE SEQUENCE [LARGE SCALE GENOMIC DNA]</scope>
    <source>
        <strain evidence="2">HM-08</strain>
    </source>
</reference>
<organism evidence="1 2">
    <name type="scientific">Heyndrickxia coagulans</name>
    <name type="common">Weizmannia coagulans</name>
    <dbReference type="NCBI Taxonomy" id="1398"/>
    <lineage>
        <taxon>Bacteria</taxon>
        <taxon>Bacillati</taxon>
        <taxon>Bacillota</taxon>
        <taxon>Bacilli</taxon>
        <taxon>Bacillales</taxon>
        <taxon>Bacillaceae</taxon>
        <taxon>Heyndrickxia</taxon>
    </lineage>
</organism>
<dbReference type="EMBL" id="CP010525">
    <property type="protein sequence ID" value="AJO24477.1"/>
    <property type="molecule type" value="Genomic_DNA"/>
</dbReference>
<proteinExistence type="predicted"/>
<name>A0AAN0T7U3_HEYCO</name>
<sequence length="46" mass="5404">MVKKAFVDIAPECRVDEKGALQKWETKVYVRVSKRRFSYWENAGLA</sequence>
<accession>A0AAN0T7U3</accession>
<evidence type="ECO:0000313" key="1">
    <source>
        <dbReference type="EMBL" id="AJO24477.1"/>
    </source>
</evidence>
<gene>
    <name evidence="1" type="ORF">SB48_HM08orf05851</name>
</gene>
<dbReference type="AlphaFoldDB" id="A0AAN0T7U3"/>
<protein>
    <submittedName>
        <fullName evidence="1">Uncharacterized protein</fullName>
    </submittedName>
</protein>
<keyword evidence="2" id="KW-1185">Reference proteome</keyword>